<dbReference type="Gene3D" id="1.10.3720.10">
    <property type="entry name" value="MetI-like"/>
    <property type="match status" value="1"/>
</dbReference>
<dbReference type="AlphaFoldDB" id="A0A147HRG0"/>
<comment type="subcellular location">
    <subcellularLocation>
        <location evidence="1">Cell membrane</location>
        <topology evidence="1">Multi-pass membrane protein</topology>
    </subcellularLocation>
</comment>
<evidence type="ECO:0000256" key="4">
    <source>
        <dbReference type="ARBA" id="ARBA00023136"/>
    </source>
</evidence>
<dbReference type="PROSITE" id="PS50928">
    <property type="entry name" value="ABC_TM1"/>
    <property type="match status" value="1"/>
</dbReference>
<dbReference type="SUPFAM" id="SSF161098">
    <property type="entry name" value="MetI-like"/>
    <property type="match status" value="1"/>
</dbReference>
<comment type="caution">
    <text evidence="7">The sequence shown here is derived from an EMBL/GenBank/DDBJ whole genome shotgun (WGS) entry which is preliminary data.</text>
</comment>
<evidence type="ECO:0000259" key="6">
    <source>
        <dbReference type="PROSITE" id="PS50928"/>
    </source>
</evidence>
<dbReference type="RefSeq" id="WP_241492015.1">
    <property type="nucleotide sequence ID" value="NZ_LDTB01000217.1"/>
</dbReference>
<evidence type="ECO:0000256" key="2">
    <source>
        <dbReference type="ARBA" id="ARBA00022692"/>
    </source>
</evidence>
<evidence type="ECO:0000256" key="3">
    <source>
        <dbReference type="ARBA" id="ARBA00022989"/>
    </source>
</evidence>
<proteinExistence type="predicted"/>
<dbReference type="GO" id="GO:0005886">
    <property type="term" value="C:plasma membrane"/>
    <property type="evidence" value="ECO:0007669"/>
    <property type="project" value="UniProtKB-SubCell"/>
</dbReference>
<sequence length="61" mass="6668">METGSWDYWAEIGQGFVDAVSLLVTGDPDTWGIVRQSLLISLSATIVSMVFGVPLGFWIAY</sequence>
<reference evidence="7 8" key="1">
    <citation type="journal article" date="2016" name="Front. Microbiol.">
        <title>Genomic Resource of Rice Seed Associated Bacteria.</title>
        <authorList>
            <person name="Midha S."/>
            <person name="Bansal K."/>
            <person name="Sharma S."/>
            <person name="Kumar N."/>
            <person name="Patil P.P."/>
            <person name="Chaudhry V."/>
            <person name="Patil P.B."/>
        </authorList>
    </citation>
    <scope>NUCLEOTIDE SEQUENCE [LARGE SCALE GENOMIC DNA]</scope>
    <source>
        <strain evidence="7 8">NS334</strain>
    </source>
</reference>
<organism evidence="7 8">
    <name type="scientific">Sphingomonas endophytica</name>
    <dbReference type="NCBI Taxonomy" id="869719"/>
    <lineage>
        <taxon>Bacteria</taxon>
        <taxon>Pseudomonadati</taxon>
        <taxon>Pseudomonadota</taxon>
        <taxon>Alphaproteobacteria</taxon>
        <taxon>Sphingomonadales</taxon>
        <taxon>Sphingomonadaceae</taxon>
        <taxon>Sphingomonas</taxon>
    </lineage>
</organism>
<feature type="non-terminal residue" evidence="7">
    <location>
        <position position="61"/>
    </location>
</feature>
<keyword evidence="3 5" id="KW-1133">Transmembrane helix</keyword>
<keyword evidence="4 5" id="KW-0472">Membrane</keyword>
<keyword evidence="2 5" id="KW-0812">Transmembrane</keyword>
<protein>
    <recommendedName>
        <fullName evidence="6">ABC transmembrane type-1 domain-containing protein</fullName>
    </recommendedName>
</protein>
<dbReference type="InterPro" id="IPR035906">
    <property type="entry name" value="MetI-like_sf"/>
</dbReference>
<evidence type="ECO:0000256" key="5">
    <source>
        <dbReference type="SAM" id="Phobius"/>
    </source>
</evidence>
<evidence type="ECO:0000256" key="1">
    <source>
        <dbReference type="ARBA" id="ARBA00004651"/>
    </source>
</evidence>
<evidence type="ECO:0000313" key="8">
    <source>
        <dbReference type="Proteomes" id="UP000074310"/>
    </source>
</evidence>
<dbReference type="Proteomes" id="UP000074310">
    <property type="component" value="Unassembled WGS sequence"/>
</dbReference>
<keyword evidence="8" id="KW-1185">Reference proteome</keyword>
<dbReference type="EMBL" id="LDTB01000217">
    <property type="protein sequence ID" value="KTT64066.1"/>
    <property type="molecule type" value="Genomic_DNA"/>
</dbReference>
<evidence type="ECO:0000313" key="7">
    <source>
        <dbReference type="EMBL" id="KTT64066.1"/>
    </source>
</evidence>
<feature type="domain" description="ABC transmembrane type-1" evidence="6">
    <location>
        <begin position="34"/>
        <end position="61"/>
    </location>
</feature>
<feature type="transmembrane region" description="Helical" evidence="5">
    <location>
        <begin position="38"/>
        <end position="60"/>
    </location>
</feature>
<name>A0A147HRG0_9SPHN</name>
<dbReference type="InterPro" id="IPR000515">
    <property type="entry name" value="MetI-like"/>
</dbReference>
<dbReference type="GO" id="GO:0055085">
    <property type="term" value="P:transmembrane transport"/>
    <property type="evidence" value="ECO:0007669"/>
    <property type="project" value="InterPro"/>
</dbReference>
<dbReference type="PATRIC" id="fig|869719.3.peg.1181"/>
<accession>A0A147HRG0</accession>
<gene>
    <name evidence="7" type="ORF">NS334_16860</name>
</gene>